<dbReference type="InterPro" id="IPR001567">
    <property type="entry name" value="Pept_M3A_M3B_dom"/>
</dbReference>
<evidence type="ECO:0000256" key="2">
    <source>
        <dbReference type="ARBA" id="ARBA00022670"/>
    </source>
</evidence>
<comment type="caution">
    <text evidence="9">The sequence shown here is derived from an EMBL/GenBank/DDBJ whole genome shotgun (WGS) entry which is preliminary data.</text>
</comment>
<dbReference type="GO" id="GO:0005758">
    <property type="term" value="C:mitochondrial intermembrane space"/>
    <property type="evidence" value="ECO:0007669"/>
    <property type="project" value="TreeGrafter"/>
</dbReference>
<evidence type="ECO:0000256" key="4">
    <source>
        <dbReference type="ARBA" id="ARBA00022801"/>
    </source>
</evidence>
<dbReference type="InterPro" id="IPR024080">
    <property type="entry name" value="Neurolysin/TOP_N"/>
</dbReference>
<evidence type="ECO:0000256" key="7">
    <source>
        <dbReference type="RuleBase" id="RU003435"/>
    </source>
</evidence>
<dbReference type="PANTHER" id="PTHR11804:SF84">
    <property type="entry name" value="SACCHAROLYSIN"/>
    <property type="match status" value="1"/>
</dbReference>
<dbReference type="GO" id="GO:0006508">
    <property type="term" value="P:proteolysis"/>
    <property type="evidence" value="ECO:0007669"/>
    <property type="project" value="UniProtKB-KW"/>
</dbReference>
<dbReference type="GO" id="GO:0004222">
    <property type="term" value="F:metalloendopeptidase activity"/>
    <property type="evidence" value="ECO:0007669"/>
    <property type="project" value="InterPro"/>
</dbReference>
<dbReference type="CDD" id="cd06455">
    <property type="entry name" value="M3A_TOP"/>
    <property type="match status" value="1"/>
</dbReference>
<dbReference type="Pfam" id="PF01432">
    <property type="entry name" value="Peptidase_M3"/>
    <property type="match status" value="1"/>
</dbReference>
<dbReference type="InterPro" id="IPR024077">
    <property type="entry name" value="Neurolysin/TOP_dom2"/>
</dbReference>
<comment type="similarity">
    <text evidence="1 7">Belongs to the peptidase M3 family.</text>
</comment>
<keyword evidence="3 7" id="KW-0479">Metal-binding</keyword>
<dbReference type="PANTHER" id="PTHR11804">
    <property type="entry name" value="PROTEASE M3 THIMET OLIGOPEPTIDASE-RELATED"/>
    <property type="match status" value="1"/>
</dbReference>
<evidence type="ECO:0000259" key="8">
    <source>
        <dbReference type="Pfam" id="PF01432"/>
    </source>
</evidence>
<dbReference type="AlphaFoldDB" id="A0A9P5HFM5"/>
<feature type="domain" description="Peptidase M3A/M3B catalytic" evidence="8">
    <location>
        <begin position="217"/>
        <end position="683"/>
    </location>
</feature>
<dbReference type="Gene3D" id="1.10.1370.10">
    <property type="entry name" value="Neurolysin, domain 3"/>
    <property type="match status" value="1"/>
</dbReference>
<dbReference type="SUPFAM" id="SSF55486">
    <property type="entry name" value="Metalloproteases ('zincins'), catalytic domain"/>
    <property type="match status" value="1"/>
</dbReference>
<dbReference type="InterPro" id="IPR045090">
    <property type="entry name" value="Pept_M3A_M3B"/>
</dbReference>
<dbReference type="GO" id="GO:0046872">
    <property type="term" value="F:metal ion binding"/>
    <property type="evidence" value="ECO:0007669"/>
    <property type="project" value="UniProtKB-UniRule"/>
</dbReference>
<evidence type="ECO:0000313" key="9">
    <source>
        <dbReference type="EMBL" id="KAF7551916.1"/>
    </source>
</evidence>
<keyword evidence="6 7" id="KW-0482">Metalloprotease</keyword>
<sequence>MRVKSPPQSPPDFAIPPAQLLVETEALIEASRALEDRLANSLTPATATFDNLLRPILHDDHRASRRLCIFRIFSSVAATPELRDASRKVEQLNAKASAVSLMRRDVAALVAAVYDKHRAGELSLDDESAYVLFKTHRAYQNAGAGINDEEQRAKYMAAVEERNSVLVAARKTFSESDEGVWFTRAQLAGVPASALDTMAADGDRLKVTFKKGHLFPVMKHAADARTRKALHVAKENRFPENVAVLERAVALRDEIARMLGFANHAALKMENKMAPSVESVTGRLNKLRTELQPQAQKEIETLRALKKAYIDEHGSSEDEDDVSTLNAWDWGFYARILEKERYSVDSTLVSEYFEVQHSLQGMLRIFEELFGIVFVPTEAPTWHSDVTVYAAWDSEEQGGGFLGYLYLDLYARDGKYSGAHCSLVQPGFTTEENTRHFPSSSLVCSMIRVAGKPTLLQHSELKTMFHELGHAIHKLVTRTAYSHSCARDFVEIPSILLENWIWVPRVLQRLGRHYSYLGDEQRAFWLERAGGEEPAETPSETLPEKLAEDLAQTKHVSGAHAMLHQVFLALFDLTIHSAASQEAARAIDTTALWNKSKAEILGLRTTNGIGQASFAHPFRAYDASSKVYATDLWVSSFKSNPMDPEVGLKYRRSVLEPGGGQPEGVSLKNFLGREPNDEAYYSEVSGL</sequence>
<evidence type="ECO:0000256" key="3">
    <source>
        <dbReference type="ARBA" id="ARBA00022723"/>
    </source>
</evidence>
<dbReference type="EMBL" id="JAANBB010000069">
    <property type="protein sequence ID" value="KAF7551916.1"/>
    <property type="molecule type" value="Genomic_DNA"/>
</dbReference>
<dbReference type="Proteomes" id="UP000722485">
    <property type="component" value="Unassembled WGS sequence"/>
</dbReference>
<dbReference type="GO" id="GO:0006518">
    <property type="term" value="P:peptide metabolic process"/>
    <property type="evidence" value="ECO:0007669"/>
    <property type="project" value="TreeGrafter"/>
</dbReference>
<reference evidence="9" key="1">
    <citation type="submission" date="2020-03" db="EMBL/GenBank/DDBJ databases">
        <title>Draft Genome Sequence of Cylindrodendrum hubeiense.</title>
        <authorList>
            <person name="Buettner E."/>
            <person name="Kellner H."/>
        </authorList>
    </citation>
    <scope>NUCLEOTIDE SEQUENCE</scope>
    <source>
        <strain evidence="9">IHI 201604</strain>
    </source>
</reference>
<evidence type="ECO:0000256" key="1">
    <source>
        <dbReference type="ARBA" id="ARBA00006040"/>
    </source>
</evidence>
<dbReference type="OrthoDB" id="534666at2759"/>
<dbReference type="InterPro" id="IPR024079">
    <property type="entry name" value="MetalloPept_cat_dom_sf"/>
</dbReference>
<keyword evidence="5 7" id="KW-0862">Zinc</keyword>
<evidence type="ECO:0000256" key="6">
    <source>
        <dbReference type="ARBA" id="ARBA00023049"/>
    </source>
</evidence>
<dbReference type="Gene3D" id="1.20.1050.40">
    <property type="entry name" value="Endopeptidase. Chain P, domain 1"/>
    <property type="match status" value="1"/>
</dbReference>
<accession>A0A9P5HFM5</accession>
<evidence type="ECO:0000313" key="10">
    <source>
        <dbReference type="Proteomes" id="UP000722485"/>
    </source>
</evidence>
<gene>
    <name evidence="9" type="ORF">G7Z17_g4660</name>
</gene>
<name>A0A9P5HFM5_9HYPO</name>
<comment type="cofactor">
    <cofactor evidence="7">
        <name>Zn(2+)</name>
        <dbReference type="ChEBI" id="CHEBI:29105"/>
    </cofactor>
    <text evidence="7">Binds 1 zinc ion.</text>
</comment>
<proteinExistence type="inferred from homology"/>
<evidence type="ECO:0000256" key="5">
    <source>
        <dbReference type="ARBA" id="ARBA00022833"/>
    </source>
</evidence>
<dbReference type="Gene3D" id="3.40.390.10">
    <property type="entry name" value="Collagenase (Catalytic Domain)"/>
    <property type="match status" value="1"/>
</dbReference>
<keyword evidence="10" id="KW-1185">Reference proteome</keyword>
<keyword evidence="4 7" id="KW-0378">Hydrolase</keyword>
<organism evidence="9 10">
    <name type="scientific">Cylindrodendrum hubeiense</name>
    <dbReference type="NCBI Taxonomy" id="595255"/>
    <lineage>
        <taxon>Eukaryota</taxon>
        <taxon>Fungi</taxon>
        <taxon>Dikarya</taxon>
        <taxon>Ascomycota</taxon>
        <taxon>Pezizomycotina</taxon>
        <taxon>Sordariomycetes</taxon>
        <taxon>Hypocreomycetidae</taxon>
        <taxon>Hypocreales</taxon>
        <taxon>Nectriaceae</taxon>
        <taxon>Cylindrodendrum</taxon>
    </lineage>
</organism>
<protein>
    <recommendedName>
        <fullName evidence="8">Peptidase M3A/M3B catalytic domain-containing protein</fullName>
    </recommendedName>
</protein>
<keyword evidence="2 7" id="KW-0645">Protease</keyword>